<dbReference type="Proteomes" id="UP000001299">
    <property type="component" value="Plasmid pCY360"/>
</dbReference>
<dbReference type="EMBL" id="CP001812">
    <property type="protein sequence ID" value="ADL35998.1"/>
    <property type="molecule type" value="Genomic_DNA"/>
</dbReference>
<protein>
    <submittedName>
        <fullName evidence="1">Uncharacterized protein</fullName>
    </submittedName>
</protein>
<accession>E0S3L6</accession>
<keyword evidence="2" id="KW-1185">Reference proteome</keyword>
<dbReference type="RefSeq" id="WP_013282648.1">
    <property type="nucleotide sequence ID" value="NC_014389.1"/>
</dbReference>
<gene>
    <name evidence="1" type="ordered locus">bpr_II058</name>
</gene>
<dbReference type="HOGENOM" id="CLU_2491988_0_0_9"/>
<reference evidence="1 2" key="1">
    <citation type="journal article" date="2010" name="PLoS ONE">
        <title>The glycobiome of the rumen bacterium Butyrivibrio proteoclasticus B316(T) highlights adaptation to a polysaccharide-rich environment.</title>
        <authorList>
            <person name="Kelly W.J."/>
            <person name="Leahy S.C."/>
            <person name="Altermann E."/>
            <person name="Yeoman C.J."/>
            <person name="Dunne J.C."/>
            <person name="Kong Z."/>
            <person name="Pacheco D.M."/>
            <person name="Li D."/>
            <person name="Noel S.J."/>
            <person name="Moon C.D."/>
            <person name="Cookson A.L."/>
            <person name="Attwood G.T."/>
        </authorList>
    </citation>
    <scope>NUCLEOTIDE SEQUENCE [LARGE SCALE GENOMIC DNA]</scope>
    <source>
        <strain evidence="2">ATCC 51982 / DSM 14932 / B316</strain>
        <plasmid evidence="2">Plasmid pCY360</plasmid>
    </source>
</reference>
<name>E0S3L6_BUTPB</name>
<geneLocation type="plasmid" evidence="1 2">
    <name>pCY360</name>
</geneLocation>
<dbReference type="AlphaFoldDB" id="E0S3L6"/>
<keyword evidence="1" id="KW-0614">Plasmid</keyword>
<evidence type="ECO:0000313" key="2">
    <source>
        <dbReference type="Proteomes" id="UP000001299"/>
    </source>
</evidence>
<proteinExistence type="predicted"/>
<dbReference type="KEGG" id="bpb:bpr_II058"/>
<sequence length="86" mass="9876">MRTKGLTLREILHTAKENGIDNILDMEIVTIRPVNESYPNSPRVPHVDNADGIPYYYDDLEFYVSFNFVTPVEDNSKTGRTCLELL</sequence>
<organism evidence="1 2">
    <name type="scientific">Butyrivibrio proteoclasticus (strain ATCC 51982 / DSM 14932 / B316)</name>
    <name type="common">Clostridium proteoclasticum</name>
    <dbReference type="NCBI Taxonomy" id="515622"/>
    <lineage>
        <taxon>Bacteria</taxon>
        <taxon>Bacillati</taxon>
        <taxon>Bacillota</taxon>
        <taxon>Clostridia</taxon>
        <taxon>Lachnospirales</taxon>
        <taxon>Lachnospiraceae</taxon>
        <taxon>Butyrivibrio</taxon>
    </lineage>
</organism>
<evidence type="ECO:0000313" key="1">
    <source>
        <dbReference type="EMBL" id="ADL35998.1"/>
    </source>
</evidence>